<dbReference type="GO" id="GO:0005506">
    <property type="term" value="F:iron ion binding"/>
    <property type="evidence" value="ECO:0007669"/>
    <property type="project" value="InterPro"/>
</dbReference>
<organism evidence="12 13">
    <name type="scientific">Astyanax mexicanus</name>
    <name type="common">Blind cave fish</name>
    <name type="synonym">Astyanax fasciatus mexicanus</name>
    <dbReference type="NCBI Taxonomy" id="7994"/>
    <lineage>
        <taxon>Eukaryota</taxon>
        <taxon>Metazoa</taxon>
        <taxon>Chordata</taxon>
        <taxon>Craniata</taxon>
        <taxon>Vertebrata</taxon>
        <taxon>Euteleostomi</taxon>
        <taxon>Actinopterygii</taxon>
        <taxon>Neopterygii</taxon>
        <taxon>Teleostei</taxon>
        <taxon>Ostariophysi</taxon>
        <taxon>Characiformes</taxon>
        <taxon>Characoidei</taxon>
        <taxon>Acestrorhamphidae</taxon>
        <taxon>Acestrorhamphinae</taxon>
        <taxon>Astyanax</taxon>
    </lineage>
</organism>
<dbReference type="InterPro" id="IPR002401">
    <property type="entry name" value="Cyt_P450_E_grp-I"/>
</dbReference>
<dbReference type="Pfam" id="PF00067">
    <property type="entry name" value="p450"/>
    <property type="match status" value="1"/>
</dbReference>
<proteinExistence type="inferred from homology"/>
<dbReference type="PRINTS" id="PR00463">
    <property type="entry name" value="EP450I"/>
</dbReference>
<keyword evidence="9" id="KW-0472">Membrane</keyword>
<evidence type="ECO:0000256" key="8">
    <source>
        <dbReference type="ARBA" id="ARBA00023033"/>
    </source>
</evidence>
<evidence type="ECO:0000256" key="5">
    <source>
        <dbReference type="ARBA" id="ARBA00022723"/>
    </source>
</evidence>
<evidence type="ECO:0000256" key="10">
    <source>
        <dbReference type="PIRSR" id="PIRSR602401-1"/>
    </source>
</evidence>
<dbReference type="GO" id="GO:0016020">
    <property type="term" value="C:membrane"/>
    <property type="evidence" value="ECO:0007669"/>
    <property type="project" value="UniProtKB-SubCell"/>
</dbReference>
<name>A0A8B9R7A4_ASTMX</name>
<protein>
    <submittedName>
        <fullName evidence="12">Cytochrome P450 2J6-like</fullName>
    </submittedName>
</protein>
<dbReference type="Proteomes" id="UP000694621">
    <property type="component" value="Unplaced"/>
</dbReference>
<dbReference type="GO" id="GO:0006082">
    <property type="term" value="P:organic acid metabolic process"/>
    <property type="evidence" value="ECO:0007669"/>
    <property type="project" value="TreeGrafter"/>
</dbReference>
<evidence type="ECO:0000256" key="6">
    <source>
        <dbReference type="ARBA" id="ARBA00023002"/>
    </source>
</evidence>
<evidence type="ECO:0000256" key="11">
    <source>
        <dbReference type="RuleBase" id="RU000461"/>
    </source>
</evidence>
<dbReference type="GO" id="GO:0020037">
    <property type="term" value="F:heme binding"/>
    <property type="evidence" value="ECO:0007669"/>
    <property type="project" value="InterPro"/>
</dbReference>
<dbReference type="InterPro" id="IPR017972">
    <property type="entry name" value="Cyt_P450_CS"/>
</dbReference>
<dbReference type="PROSITE" id="PS00086">
    <property type="entry name" value="CYTOCHROME_P450"/>
    <property type="match status" value="1"/>
</dbReference>
<dbReference type="CDD" id="cd11026">
    <property type="entry name" value="CYP2"/>
    <property type="match status" value="1"/>
</dbReference>
<dbReference type="GO" id="GO:0005737">
    <property type="term" value="C:cytoplasm"/>
    <property type="evidence" value="ECO:0007669"/>
    <property type="project" value="TreeGrafter"/>
</dbReference>
<evidence type="ECO:0000256" key="9">
    <source>
        <dbReference type="ARBA" id="ARBA00023136"/>
    </source>
</evidence>
<evidence type="ECO:0000313" key="13">
    <source>
        <dbReference type="Proteomes" id="UP000694621"/>
    </source>
</evidence>
<dbReference type="FunFam" id="1.10.630.10:FF:000004">
    <property type="entry name" value="cytochrome P450 2D15 isoform X1"/>
    <property type="match status" value="1"/>
</dbReference>
<evidence type="ECO:0000313" key="12">
    <source>
        <dbReference type="Ensembl" id="ENSAMXP00005023269.1"/>
    </source>
</evidence>
<evidence type="ECO:0000256" key="2">
    <source>
        <dbReference type="ARBA" id="ARBA00004370"/>
    </source>
</evidence>
<dbReference type="PANTHER" id="PTHR24300:SF177">
    <property type="entry name" value="CYTOCHROME P450 2J2"/>
    <property type="match status" value="1"/>
</dbReference>
<dbReference type="SUPFAM" id="SSF48264">
    <property type="entry name" value="Cytochrome P450"/>
    <property type="match status" value="1"/>
</dbReference>
<dbReference type="GO" id="GO:0006805">
    <property type="term" value="P:xenobiotic metabolic process"/>
    <property type="evidence" value="ECO:0007669"/>
    <property type="project" value="TreeGrafter"/>
</dbReference>
<dbReference type="Gene3D" id="1.10.630.10">
    <property type="entry name" value="Cytochrome P450"/>
    <property type="match status" value="1"/>
</dbReference>
<keyword evidence="8 11" id="KW-0503">Monooxygenase</keyword>
<dbReference type="InterPro" id="IPR050182">
    <property type="entry name" value="Cytochrome_P450_fam2"/>
</dbReference>
<dbReference type="PRINTS" id="PR00385">
    <property type="entry name" value="P450"/>
</dbReference>
<gene>
    <name evidence="12" type="primary">LOC103035066</name>
</gene>
<dbReference type="PANTHER" id="PTHR24300">
    <property type="entry name" value="CYTOCHROME P450 508A4-RELATED"/>
    <property type="match status" value="1"/>
</dbReference>
<sequence length="511" mass="58610">NLSFTNTLIIHLTEALHRGHQVGSSLRQFLILCKYIDIFMWTVYTIYSSVFVFNKVFKNTVELHLYIHSSFSIMFASPQLGKAYNNIFSMRIGQQKMILLTGYKMVKEALVNQTDNFVDRPYSPLAERIYSGNGGLFTSNGNLWKKQRRFALSTLRNFGLGKKTMELAICEESHFLLDEMDRHKGQAFDPSGLFNNAVSNIICQLVFGQRYDYADYDFQQMLKYTSEAIHLEGSIWGWLYESFPNIMKHLPGRHNVIFSNYEHVSEFIKKNLDKHKANLDPSNPRDYMDSFLIEKENSHDPADGFSDKNLVRCTLDLFLAGTETTTTSLGWALIYLAKNPEIQDKVQEEIDRVIGQSRQPGMADKPNMPYTEAVIHEILRRGDIVPLSGPRVAAKDTTLGGYAIPKGTTIMPILHSVLFDEDEWETPNSFNPQHFLDKEGKFVRRDAFLAFSAGKRVCLGEQLARMELFLFFTCLFQKFRFSEVEGEELDTEGILGVTLTPRPYKIHAKAR</sequence>
<feature type="binding site" description="axial binding residue" evidence="10">
    <location>
        <position position="458"/>
    </location>
    <ligand>
        <name>heme</name>
        <dbReference type="ChEBI" id="CHEBI:30413"/>
    </ligand>
    <ligandPart>
        <name>Fe</name>
        <dbReference type="ChEBI" id="CHEBI:18248"/>
    </ligandPart>
</feature>
<evidence type="ECO:0000256" key="4">
    <source>
        <dbReference type="ARBA" id="ARBA00022617"/>
    </source>
</evidence>
<keyword evidence="5 10" id="KW-0479">Metal-binding</keyword>
<evidence type="ECO:0000256" key="1">
    <source>
        <dbReference type="ARBA" id="ARBA00001971"/>
    </source>
</evidence>
<comment type="cofactor">
    <cofactor evidence="1 10">
        <name>heme</name>
        <dbReference type="ChEBI" id="CHEBI:30413"/>
    </cofactor>
</comment>
<keyword evidence="4 10" id="KW-0349">Heme</keyword>
<keyword evidence="6 11" id="KW-0560">Oxidoreductase</keyword>
<dbReference type="Ensembl" id="ENSAMXT00005025706.1">
    <property type="protein sequence ID" value="ENSAMXP00005023269.1"/>
    <property type="gene ID" value="ENSAMXG00005011887.1"/>
</dbReference>
<evidence type="ECO:0000256" key="3">
    <source>
        <dbReference type="ARBA" id="ARBA00010617"/>
    </source>
</evidence>
<comment type="subcellular location">
    <subcellularLocation>
        <location evidence="2">Membrane</location>
    </subcellularLocation>
</comment>
<dbReference type="AlphaFoldDB" id="A0A8B9R7A4"/>
<accession>A0A8B9R7A4</accession>
<keyword evidence="7 10" id="KW-0408">Iron</keyword>
<dbReference type="InterPro" id="IPR036396">
    <property type="entry name" value="Cyt_P450_sf"/>
</dbReference>
<dbReference type="InterPro" id="IPR001128">
    <property type="entry name" value="Cyt_P450"/>
</dbReference>
<reference evidence="12" key="1">
    <citation type="submission" date="2025-08" db="UniProtKB">
        <authorList>
            <consortium name="Ensembl"/>
        </authorList>
    </citation>
    <scope>IDENTIFICATION</scope>
</reference>
<evidence type="ECO:0000256" key="7">
    <source>
        <dbReference type="ARBA" id="ARBA00023004"/>
    </source>
</evidence>
<comment type="similarity">
    <text evidence="3 11">Belongs to the cytochrome P450 family.</text>
</comment>
<dbReference type="GO" id="GO:0016712">
    <property type="term" value="F:oxidoreductase activity, acting on paired donors, with incorporation or reduction of molecular oxygen, reduced flavin or flavoprotein as one donor, and incorporation of one atom of oxygen"/>
    <property type="evidence" value="ECO:0007669"/>
    <property type="project" value="TreeGrafter"/>
</dbReference>